<dbReference type="VEuPathDB" id="FungiDB:PYU1_G002375"/>
<keyword evidence="4" id="KW-0328">Glycosyltransferase</keyword>
<dbReference type="InterPro" id="IPR026899">
    <property type="entry name" value="FKS1-like_dom1"/>
</dbReference>
<reference evidence="14" key="1">
    <citation type="journal article" date="2010" name="Genome Biol.">
        <title>Genome sequence of the necrotrophic plant pathogen Pythium ultimum reveals original pathogenicity mechanisms and effector repertoire.</title>
        <authorList>
            <person name="Levesque C.A."/>
            <person name="Brouwer H."/>
            <person name="Cano L."/>
            <person name="Hamilton J.P."/>
            <person name="Holt C."/>
            <person name="Huitema E."/>
            <person name="Raffaele S."/>
            <person name="Robideau G.P."/>
            <person name="Thines M."/>
            <person name="Win J."/>
            <person name="Zerillo M.M."/>
            <person name="Beakes G.W."/>
            <person name="Boore J.L."/>
            <person name="Busam D."/>
            <person name="Dumas B."/>
            <person name="Ferriera S."/>
            <person name="Fuerstenberg S.I."/>
            <person name="Gachon C.M."/>
            <person name="Gaulin E."/>
            <person name="Govers F."/>
            <person name="Grenville-Briggs L."/>
            <person name="Horner N."/>
            <person name="Hostetler J."/>
            <person name="Jiang R.H."/>
            <person name="Johnson J."/>
            <person name="Krajaejun T."/>
            <person name="Lin H."/>
            <person name="Meijer H.J."/>
            <person name="Moore B."/>
            <person name="Morris P."/>
            <person name="Phuntmart V."/>
            <person name="Puiu D."/>
            <person name="Shetty J."/>
            <person name="Stajich J.E."/>
            <person name="Tripathy S."/>
            <person name="Wawra S."/>
            <person name="van West P."/>
            <person name="Whitty B.R."/>
            <person name="Coutinho P.M."/>
            <person name="Henrissat B."/>
            <person name="Martin F."/>
            <person name="Thomas P.D."/>
            <person name="Tyler B.M."/>
            <person name="De Vries R.P."/>
            <person name="Kamoun S."/>
            <person name="Yandell M."/>
            <person name="Tisserat N."/>
            <person name="Buell C.R."/>
        </authorList>
    </citation>
    <scope>NUCLEOTIDE SEQUENCE</scope>
    <source>
        <strain evidence="14">DAOM:BR144</strain>
    </source>
</reference>
<feature type="transmembrane region" description="Helical" evidence="11">
    <location>
        <begin position="681"/>
        <end position="704"/>
    </location>
</feature>
<evidence type="ECO:0000256" key="7">
    <source>
        <dbReference type="ARBA" id="ARBA00022989"/>
    </source>
</evidence>
<keyword evidence="8 11" id="KW-0472">Membrane</keyword>
<organism evidence="13 14">
    <name type="scientific">Globisporangium ultimum (strain ATCC 200006 / CBS 805.95 / DAOM BR144)</name>
    <name type="common">Pythium ultimum</name>
    <dbReference type="NCBI Taxonomy" id="431595"/>
    <lineage>
        <taxon>Eukaryota</taxon>
        <taxon>Sar</taxon>
        <taxon>Stramenopiles</taxon>
        <taxon>Oomycota</taxon>
        <taxon>Peronosporomycetes</taxon>
        <taxon>Pythiales</taxon>
        <taxon>Pythiaceae</taxon>
        <taxon>Globisporangium</taxon>
    </lineage>
</organism>
<dbReference type="OMA" id="ENEPMHQ"/>
<feature type="transmembrane region" description="Helical" evidence="11">
    <location>
        <begin position="716"/>
        <end position="735"/>
    </location>
</feature>
<dbReference type="SMART" id="SM01205">
    <property type="entry name" value="FKS1_dom1"/>
    <property type="match status" value="1"/>
</dbReference>
<evidence type="ECO:0000256" key="3">
    <source>
        <dbReference type="ARBA" id="ARBA00012589"/>
    </source>
</evidence>
<feature type="transmembrane region" description="Helical" evidence="11">
    <location>
        <begin position="383"/>
        <end position="404"/>
    </location>
</feature>
<evidence type="ECO:0000313" key="13">
    <source>
        <dbReference type="EnsemblProtists" id="PYU1_T002378"/>
    </source>
</evidence>
<feature type="transmembrane region" description="Helical" evidence="11">
    <location>
        <begin position="1867"/>
        <end position="1887"/>
    </location>
</feature>
<dbReference type="Pfam" id="PF02364">
    <property type="entry name" value="Glucan_synthase"/>
    <property type="match status" value="1"/>
</dbReference>
<keyword evidence="5" id="KW-0808">Transferase</keyword>
<evidence type="ECO:0000256" key="10">
    <source>
        <dbReference type="SAM" id="MobiDB-lite"/>
    </source>
</evidence>
<feature type="transmembrane region" description="Helical" evidence="11">
    <location>
        <begin position="1835"/>
        <end position="1852"/>
    </location>
</feature>
<proteinExistence type="inferred from homology"/>
<dbReference type="GO" id="GO:0006075">
    <property type="term" value="P:(1-&gt;3)-beta-D-glucan biosynthetic process"/>
    <property type="evidence" value="ECO:0007669"/>
    <property type="project" value="InterPro"/>
</dbReference>
<dbReference type="GO" id="GO:0005886">
    <property type="term" value="C:plasma membrane"/>
    <property type="evidence" value="ECO:0007669"/>
    <property type="project" value="TreeGrafter"/>
</dbReference>
<dbReference type="InterPro" id="IPR003440">
    <property type="entry name" value="Glyco_trans_48_dom"/>
</dbReference>
<feature type="transmembrane region" description="Helical" evidence="11">
    <location>
        <begin position="1754"/>
        <end position="1775"/>
    </location>
</feature>
<dbReference type="PANTHER" id="PTHR12741:SF48">
    <property type="entry name" value="1,3-BETA-GLUCAN SYNTHASE COMPONENT FKS1-RELATED"/>
    <property type="match status" value="1"/>
</dbReference>
<keyword evidence="14" id="KW-1185">Reference proteome</keyword>
<dbReference type="STRING" id="431595.K3WBN7"/>
<dbReference type="GO" id="GO:0000148">
    <property type="term" value="C:1,3-beta-D-glucan synthase complex"/>
    <property type="evidence" value="ECO:0007669"/>
    <property type="project" value="InterPro"/>
</dbReference>
<dbReference type="HOGENOM" id="CLU_000742_1_1_1"/>
<feature type="transmembrane region" description="Helical" evidence="11">
    <location>
        <begin position="1907"/>
        <end position="1926"/>
    </location>
</feature>
<dbReference type="eggNOG" id="KOG0916">
    <property type="taxonomic scope" value="Eukaryota"/>
</dbReference>
<feature type="transmembrane region" description="Helical" evidence="11">
    <location>
        <begin position="1549"/>
        <end position="1571"/>
    </location>
</feature>
<feature type="transmembrane region" description="Helical" evidence="11">
    <location>
        <begin position="1969"/>
        <end position="1987"/>
    </location>
</feature>
<evidence type="ECO:0000256" key="5">
    <source>
        <dbReference type="ARBA" id="ARBA00022679"/>
    </source>
</evidence>
<dbReference type="Pfam" id="PF14288">
    <property type="entry name" value="FKS1_dom1"/>
    <property type="match status" value="1"/>
</dbReference>
<evidence type="ECO:0000256" key="6">
    <source>
        <dbReference type="ARBA" id="ARBA00022692"/>
    </source>
</evidence>
<feature type="transmembrane region" description="Helical" evidence="11">
    <location>
        <begin position="1592"/>
        <end position="1618"/>
    </location>
</feature>
<feature type="transmembrane region" description="Helical" evidence="11">
    <location>
        <begin position="598"/>
        <end position="618"/>
    </location>
</feature>
<feature type="domain" description="1,3-beta-glucan synthase component FKS1-like" evidence="12">
    <location>
        <begin position="245"/>
        <end position="348"/>
    </location>
</feature>
<sequence length="2033" mass="233540">MASRRASGLGGEREGSMGGFMTEALEMQRQMCDEAMNLVKAGMEMQNAQPPNLAEAEARLSRAVDIMEQALAIRYASVEEKDAADRLNNKMLRYVKMIKSQRGKNQVGNGAKRTSLKHNILEMDRLPEIYTPIVHLFTNSSQLGDIFETLKRTFGFQESNVANQKEHLMLLLTNFKEQGGGDDDKKKKKKKNDTSEDAIEDYLRQRDPQQEMELANKGVQRFHSRVFSNYKKWCKYVSQKPKFNSDMLVDIVLFFLIWGEAGNFRQTPECLCFLLHTMLPQVSSGGNRESGDFLASVIRPMYAELKRDNDKKTSKGARASHNEIRNYDDFNEFFWTKKCLKYDPYTIGEAFATVDKKGRPKIVKKTYNETRSWMRAILSFRRIFFFNCALFLAVLGFSINMVLYCPDSPIMYGPDIQPVGSTEIFSILGKAYAKATPTEAEPNPDMEIDDTDTTVQCLLPKLATCLGVDPYTESVTFATLPVDFKRLLEVVPFSDCLEKQVGRCRCYHKLLDNCFSQKGMAQKLGSDEDETITTVAYDQSTCLPSWRKNAEMILDNEDGGYLNCDKCSVDVNSLIDKPTRIVDLMMGLIDFGRDDKGVLAMGGGFAFLGLIFVCELQNRFFSGFGMGFVGRSLPVPMKAWCRYTCFWLGLYVIKLIFDYQFVVKSLVETSLFIWNADEDDYLQYSHFMIQFSFHNILYLLFLWVPAWMVFLYDAQIFYAILSVIYGSFAGFNLRIGELRSFRILRLTFKSIPGVFNKKIVPNIMEEHVKGKKKKNKKKAEKDEMAMPVRRFERISMSQGAKPLTVKAQKYSSLLEQREDDDVYNELKTPNGADEDVSSQSSRASNLGSITGVSGAEFERTIPFAMAWNRCLSSLREADVISDRELNVLSYLIDSKDTVGRKLYPPAFLTAGKLDESIDIVMECSALYEKLKTDKKKKDKVLQKIETTMRERLLKDDLRIESILGSYKFSSQVLRILLGEEHRELDECYGFIEEAAAQQQILKGLNLNNLYQCRAACAELMKSILEVPKKTTESSIKFQRALYKVIDSVESVLNCLKKVFSKQENLVQLLNDTPLKPNSFFFPADTQHYASLQLQKIVNDEAALDIVSRAYQLLTVDNFDAEPRSDEGRRRLRFFANSLFMDMPEAKPIRKIRSLTVSTPYYNEIVLYSIKDLTTQNDDSIKLLYYLQTIYPFEWENLLERIQAKDMAEALKKNPEEVQLWASYRGQTLARTARGMMYNEDAVRFLHWLEIGENEPMHQANCTCNKCMKLNEMVSLKFNYVCTCQIYGKQKDEQRQQAQDIDFLLRKHPNLRVAYVDGPKKVKDGPPKFFSVLIRALEDKIVEVYRVELPGDPIIGEGKPENQNHAIIFSRGELLQCIDMNQDGYLEECLKMPNLLSTMDRHTEKRPLTIIGFREHVFTGGVSNLASFMSIQELSFVSLGQRMLAIFHVRQHYGHPDIFDKLFAMSTGGTAKASKGINLSEDIFAGFNSTLRGGRVSHEEFIQVGKGRDVGMQQLALFEAKLSSGAGECVISRDAMRMASRLDFFRLHSWFYGNLGWYFTQTMTVVGVYFFIYGKVYMALSGMDSYFLSHGGLGIGGTLNTSWAFQFGFLLVVPVIAVVGVEQGFRHGLTYLLWNCLTLGPIFFTFQMGTRMNYFDRTLVHGGAKYRATGRGFTIKHEKFAELYRFYAFSHFYRGVELLFLLLLFLMYGTFSWCNCSWRLDADFYNNVEPTDLEWKTRCYANHYQTCVLPTNQNYGIMSFSLWIIAATWLWAPFFFNPSGLDWDKIIEDYNDWQNWLKTTNDSAESWFGWWSNELEYLEHTTTGARFVTIVRKSRFLAIAVGMYLQLAYKAYFENRNRVITSDDDMKTYILSGAIVAFFLFMFCCGYIASRVTKKMSMKQRKLRKMKFVIACCCMLIALLCLTFLTIVNVFEFIVLVLVAVYWFMQMTILRLQYHHIVVRALARAYDRAVGWIVFGPIMVVSMFLPFISSFQQRVMFNNAFTSGLEVSKLFSHDVAPTQVVKVKRVSKKKKRDE</sequence>
<reference evidence="14" key="2">
    <citation type="submission" date="2010-04" db="EMBL/GenBank/DDBJ databases">
        <authorList>
            <person name="Buell R."/>
            <person name="Hamilton J."/>
            <person name="Hostetler J."/>
        </authorList>
    </citation>
    <scope>NUCLEOTIDE SEQUENCE [LARGE SCALE GENOMIC DNA]</scope>
    <source>
        <strain evidence="14">DAOM:BR144</strain>
    </source>
</reference>
<evidence type="ECO:0000256" key="11">
    <source>
        <dbReference type="SAM" id="Phobius"/>
    </source>
</evidence>
<feature type="region of interest" description="Disordered" evidence="10">
    <location>
        <begin position="823"/>
        <end position="845"/>
    </location>
</feature>
<keyword evidence="6 11" id="KW-0812">Transmembrane</keyword>
<evidence type="ECO:0000256" key="2">
    <source>
        <dbReference type="ARBA" id="ARBA00009040"/>
    </source>
</evidence>
<evidence type="ECO:0000256" key="1">
    <source>
        <dbReference type="ARBA" id="ARBA00004141"/>
    </source>
</evidence>
<keyword evidence="7 11" id="KW-1133">Transmembrane helix</keyword>
<dbReference type="InParanoid" id="K3WBN7"/>
<reference evidence="13" key="3">
    <citation type="submission" date="2014-11" db="UniProtKB">
        <authorList>
            <consortium name="EnsemblProtists"/>
        </authorList>
    </citation>
    <scope>IDENTIFICATION</scope>
    <source>
        <strain evidence="13">DAOM BR144</strain>
    </source>
</reference>
<name>K3WBN7_GLOUD</name>
<evidence type="ECO:0000256" key="8">
    <source>
        <dbReference type="ARBA" id="ARBA00023136"/>
    </source>
</evidence>
<accession>K3WBN7</accession>
<comment type="subcellular location">
    <subcellularLocation>
        <location evidence="1">Membrane</location>
        <topology evidence="1">Multi-pass membrane protein</topology>
    </subcellularLocation>
</comment>
<comment type="catalytic activity">
    <reaction evidence="9">
        <text>[(1-&gt;3)-beta-D-glucosyl](n) + UDP-alpha-D-glucose = [(1-&gt;3)-beta-D-glucosyl](n+1) + UDP + H(+)</text>
        <dbReference type="Rhea" id="RHEA:21476"/>
        <dbReference type="Rhea" id="RHEA-COMP:11146"/>
        <dbReference type="Rhea" id="RHEA-COMP:14303"/>
        <dbReference type="ChEBI" id="CHEBI:15378"/>
        <dbReference type="ChEBI" id="CHEBI:37671"/>
        <dbReference type="ChEBI" id="CHEBI:58223"/>
        <dbReference type="ChEBI" id="CHEBI:58885"/>
        <dbReference type="EC" id="2.4.1.34"/>
    </reaction>
</comment>
<dbReference type="EnsemblProtists" id="PYU1_T002378">
    <property type="protein sequence ID" value="PYU1_T002378"/>
    <property type="gene ID" value="PYU1_G002375"/>
</dbReference>
<comment type="similarity">
    <text evidence="2">Belongs to the glycosyltransferase 48 family.</text>
</comment>
<dbReference type="Proteomes" id="UP000019132">
    <property type="component" value="Unassembled WGS sequence"/>
</dbReference>
<dbReference type="GO" id="GO:0003843">
    <property type="term" value="F:1,3-beta-D-glucan synthase activity"/>
    <property type="evidence" value="ECO:0007669"/>
    <property type="project" value="UniProtKB-EC"/>
</dbReference>
<evidence type="ECO:0000256" key="9">
    <source>
        <dbReference type="ARBA" id="ARBA00047777"/>
    </source>
</evidence>
<feature type="transmembrane region" description="Helical" evidence="11">
    <location>
        <begin position="1691"/>
        <end position="1710"/>
    </location>
</feature>
<feature type="transmembrane region" description="Helical" evidence="11">
    <location>
        <begin position="1630"/>
        <end position="1648"/>
    </location>
</feature>
<dbReference type="EC" id="2.4.1.34" evidence="3"/>
<evidence type="ECO:0000256" key="4">
    <source>
        <dbReference type="ARBA" id="ARBA00022676"/>
    </source>
</evidence>
<feature type="transmembrane region" description="Helical" evidence="11">
    <location>
        <begin position="639"/>
        <end position="661"/>
    </location>
</feature>
<evidence type="ECO:0000313" key="14">
    <source>
        <dbReference type="Proteomes" id="UP000019132"/>
    </source>
</evidence>
<dbReference type="PANTHER" id="PTHR12741">
    <property type="entry name" value="LYST-INTERACTING PROTEIN LIP5 DOPAMINE RESPONSIVE PROTEIN DRG-1"/>
    <property type="match status" value="1"/>
</dbReference>
<protein>
    <recommendedName>
        <fullName evidence="3">1,3-beta-glucan synthase</fullName>
        <ecNumber evidence="3">2.4.1.34</ecNumber>
    </recommendedName>
</protein>
<evidence type="ECO:0000259" key="12">
    <source>
        <dbReference type="SMART" id="SM01205"/>
    </source>
</evidence>